<protein>
    <submittedName>
        <fullName evidence="2">Uncharacterized protein</fullName>
    </submittedName>
</protein>
<dbReference type="EMBL" id="JARBHB010000010">
    <property type="protein sequence ID" value="KAJ8874215.1"/>
    <property type="molecule type" value="Genomic_DNA"/>
</dbReference>
<accession>A0ABQ9GQC1</accession>
<feature type="compositionally biased region" description="Basic residues" evidence="1">
    <location>
        <begin position="55"/>
        <end position="64"/>
    </location>
</feature>
<comment type="caution">
    <text evidence="2">The sequence shown here is derived from an EMBL/GenBank/DDBJ whole genome shotgun (WGS) entry which is preliminary data.</text>
</comment>
<proteinExistence type="predicted"/>
<sequence>MPLRCAAGRRTPPCDVRQRPAATLKPVAGKNQIRCCGVGKPLLWHLREHTSTSLKKARSRKRSAPRQTEHEPQEQFANKLSKWPVYLRPEESRARVLTLQADDGTRWTSRWGFGRRSHASNQSSTTEKRQPENQLHVFVRLARGILRYIKWRPIVVPQATFSPAATQMSHKINANSQIVIGAAVAERLACLANCAQSPAGSIPDFRKWESCRMMLLVGGISRESPIYPALTFQQCFILTSFHPHRLSRPTSFTLSRKVVSYSALTETAPRRVSFRQPPVSPPPPEQTRDQDSHESARATRCHRARTQLTRLSAGPSWHPTIFFSAVPAQFPPRRAGFNPRSVHSVFSQVGIVQDDAVCQRILSEISRFPRPFIPALLQTHLTSSSLDLKTLIVLTSNLIDAVFASRFGRKAIQCWDTRKWVMRSQRERSTLSVVSGDDWRKIWTWVENSLR</sequence>
<name>A0ABQ9GQC1_9NEOP</name>
<feature type="region of interest" description="Disordered" evidence="1">
    <location>
        <begin position="49"/>
        <end position="76"/>
    </location>
</feature>
<gene>
    <name evidence="2" type="ORF">PR048_025057</name>
</gene>
<feature type="compositionally biased region" description="Basic and acidic residues" evidence="1">
    <location>
        <begin position="286"/>
        <end position="297"/>
    </location>
</feature>
<evidence type="ECO:0000313" key="2">
    <source>
        <dbReference type="EMBL" id="KAJ8874215.1"/>
    </source>
</evidence>
<keyword evidence="3" id="KW-1185">Reference proteome</keyword>
<evidence type="ECO:0000256" key="1">
    <source>
        <dbReference type="SAM" id="MobiDB-lite"/>
    </source>
</evidence>
<dbReference type="Proteomes" id="UP001159363">
    <property type="component" value="Chromosome 9"/>
</dbReference>
<feature type="region of interest" description="Disordered" evidence="1">
    <location>
        <begin position="270"/>
        <end position="301"/>
    </location>
</feature>
<organism evidence="2 3">
    <name type="scientific">Dryococelus australis</name>
    <dbReference type="NCBI Taxonomy" id="614101"/>
    <lineage>
        <taxon>Eukaryota</taxon>
        <taxon>Metazoa</taxon>
        <taxon>Ecdysozoa</taxon>
        <taxon>Arthropoda</taxon>
        <taxon>Hexapoda</taxon>
        <taxon>Insecta</taxon>
        <taxon>Pterygota</taxon>
        <taxon>Neoptera</taxon>
        <taxon>Polyneoptera</taxon>
        <taxon>Phasmatodea</taxon>
        <taxon>Verophasmatodea</taxon>
        <taxon>Anareolatae</taxon>
        <taxon>Phasmatidae</taxon>
        <taxon>Eurycanthinae</taxon>
        <taxon>Dryococelus</taxon>
    </lineage>
</organism>
<evidence type="ECO:0000313" key="3">
    <source>
        <dbReference type="Proteomes" id="UP001159363"/>
    </source>
</evidence>
<feature type="region of interest" description="Disordered" evidence="1">
    <location>
        <begin position="110"/>
        <end position="131"/>
    </location>
</feature>
<reference evidence="2 3" key="1">
    <citation type="submission" date="2023-02" db="EMBL/GenBank/DDBJ databases">
        <title>LHISI_Scaffold_Assembly.</title>
        <authorList>
            <person name="Stuart O.P."/>
            <person name="Cleave R."/>
            <person name="Magrath M.J.L."/>
            <person name="Mikheyev A.S."/>
        </authorList>
    </citation>
    <scope>NUCLEOTIDE SEQUENCE [LARGE SCALE GENOMIC DNA]</scope>
    <source>
        <strain evidence="2">Daus_M_001</strain>
        <tissue evidence="2">Leg muscle</tissue>
    </source>
</reference>